<organism evidence="1 2">
    <name type="scientific">Deefgea chitinilytica</name>
    <dbReference type="NCBI Taxonomy" id="570276"/>
    <lineage>
        <taxon>Bacteria</taxon>
        <taxon>Pseudomonadati</taxon>
        <taxon>Pseudomonadota</taxon>
        <taxon>Betaproteobacteria</taxon>
        <taxon>Neisseriales</taxon>
        <taxon>Chitinibacteraceae</taxon>
        <taxon>Deefgea</taxon>
    </lineage>
</organism>
<evidence type="ECO:0008006" key="3">
    <source>
        <dbReference type="Google" id="ProtNLM"/>
    </source>
</evidence>
<name>A0ABS2C8R1_9NEIS</name>
<protein>
    <recommendedName>
        <fullName evidence="3">Abi family protein</fullName>
    </recommendedName>
</protein>
<dbReference type="RefSeq" id="WP_203569836.1">
    <property type="nucleotide sequence ID" value="NZ_WOFE01000001.1"/>
</dbReference>
<dbReference type="Pfam" id="PF07751">
    <property type="entry name" value="Abi_2"/>
    <property type="match status" value="1"/>
</dbReference>
<keyword evidence="2" id="KW-1185">Reference proteome</keyword>
<gene>
    <name evidence="1" type="ORF">GM173_02990</name>
</gene>
<dbReference type="Proteomes" id="UP001195660">
    <property type="component" value="Unassembled WGS sequence"/>
</dbReference>
<proteinExistence type="predicted"/>
<accession>A0ABS2C8R1</accession>
<evidence type="ECO:0000313" key="2">
    <source>
        <dbReference type="Proteomes" id="UP001195660"/>
    </source>
</evidence>
<reference evidence="1 2" key="1">
    <citation type="submission" date="2019-11" db="EMBL/GenBank/DDBJ databases">
        <title>Novel Deefgea species.</title>
        <authorList>
            <person name="Han J.-H."/>
        </authorList>
    </citation>
    <scope>NUCLEOTIDE SEQUENCE [LARGE SCALE GENOMIC DNA]</scope>
    <source>
        <strain evidence="1 2">LMG 24817</strain>
    </source>
</reference>
<comment type="caution">
    <text evidence="1">The sequence shown here is derived from an EMBL/GenBank/DDBJ whole genome shotgun (WGS) entry which is preliminary data.</text>
</comment>
<dbReference type="InterPro" id="IPR011664">
    <property type="entry name" value="Abi_system_AbiD/AbiF-like"/>
</dbReference>
<sequence>MKYAKSPLSIPDQIAHWQAKGLQIPDLAAATQALTFIGYFRLRGYALPWMHSTANGRVFNPGTTLSMITDAYRLDHELRGAILRELETIEVGIRTVISNTMSDDYGPFWYFNQPAVIFGDIKKRDGSLEAFPLQTFLAEVDSETRRSKDAFAQHFYSKYTDPALPPSWLMAECVTFGKWSKIYQHLQKADASKPHPKKAIAKVFQLQMEVLESWLHALTVLRNICAHHGRVWNRRFSMRPKVFTQQAKHFTDPQSFYSYAVVIRLLSRAINPNSDWPRTLQNILASYPGINPADMGFPVQWQADALWL</sequence>
<evidence type="ECO:0000313" key="1">
    <source>
        <dbReference type="EMBL" id="MBM5570541.1"/>
    </source>
</evidence>
<dbReference type="EMBL" id="WOFE01000001">
    <property type="protein sequence ID" value="MBM5570541.1"/>
    <property type="molecule type" value="Genomic_DNA"/>
</dbReference>